<dbReference type="Pfam" id="PF00908">
    <property type="entry name" value="dTDP_sugar_isom"/>
    <property type="match status" value="1"/>
</dbReference>
<comment type="catalytic activity">
    <reaction evidence="1">
        <text>dTDP-4-dehydro-6-deoxy-alpha-D-glucose = dTDP-4-dehydro-beta-L-rhamnose</text>
        <dbReference type="Rhea" id="RHEA:16969"/>
        <dbReference type="ChEBI" id="CHEBI:57649"/>
        <dbReference type="ChEBI" id="CHEBI:62830"/>
        <dbReference type="EC" id="5.1.3.13"/>
    </reaction>
</comment>
<dbReference type="GO" id="GO:0008830">
    <property type="term" value="F:dTDP-4-dehydrorhamnose 3,5-epimerase activity"/>
    <property type="evidence" value="ECO:0007669"/>
    <property type="project" value="UniProtKB-EC"/>
</dbReference>
<evidence type="ECO:0000256" key="1">
    <source>
        <dbReference type="ARBA" id="ARBA00001298"/>
    </source>
</evidence>
<dbReference type="SUPFAM" id="SSF53756">
    <property type="entry name" value="UDP-Glycosyltransferase/glycogen phosphorylase"/>
    <property type="match status" value="1"/>
</dbReference>
<gene>
    <name evidence="10" type="ORF">MMF98_01425</name>
</gene>
<dbReference type="Proteomes" id="UP001139447">
    <property type="component" value="Unassembled WGS sequence"/>
</dbReference>
<dbReference type="Pfam" id="PF13439">
    <property type="entry name" value="Glyco_transf_4"/>
    <property type="match status" value="1"/>
</dbReference>
<name>A0A9X1VRU5_9BURK</name>
<dbReference type="InterPro" id="IPR050194">
    <property type="entry name" value="Glycosyltransferase_grp1"/>
</dbReference>
<comment type="function">
    <text evidence="2">Catalyzes the epimerization of the C3' and C5'positions of dTDP-6-deoxy-D-xylo-4-hexulose, forming dTDP-6-deoxy-L-lyxo-4-hexulose.</text>
</comment>
<dbReference type="Gene3D" id="2.60.120.10">
    <property type="entry name" value="Jelly Rolls"/>
    <property type="match status" value="1"/>
</dbReference>
<dbReference type="InterPro" id="IPR001296">
    <property type="entry name" value="Glyco_trans_1"/>
</dbReference>
<dbReference type="InterPro" id="IPR000888">
    <property type="entry name" value="RmlC-like"/>
</dbReference>
<dbReference type="GO" id="GO:0016757">
    <property type="term" value="F:glycosyltransferase activity"/>
    <property type="evidence" value="ECO:0007669"/>
    <property type="project" value="UniProtKB-KW"/>
</dbReference>
<comment type="caution">
    <text evidence="10">The sequence shown here is derived from an EMBL/GenBank/DDBJ whole genome shotgun (WGS) entry which is preliminary data.</text>
</comment>
<evidence type="ECO:0000259" key="8">
    <source>
        <dbReference type="Pfam" id="PF00534"/>
    </source>
</evidence>
<dbReference type="InterPro" id="IPR011051">
    <property type="entry name" value="RmlC_Cupin_sf"/>
</dbReference>
<dbReference type="SUPFAM" id="SSF51182">
    <property type="entry name" value="RmlC-like cupins"/>
    <property type="match status" value="1"/>
</dbReference>
<proteinExistence type="predicted"/>
<dbReference type="EMBL" id="JALGBI010000001">
    <property type="protein sequence ID" value="MCJ0761859.1"/>
    <property type="molecule type" value="Genomic_DNA"/>
</dbReference>
<evidence type="ECO:0000256" key="2">
    <source>
        <dbReference type="ARBA" id="ARBA00001997"/>
    </source>
</evidence>
<dbReference type="AlphaFoldDB" id="A0A9X1VRU5"/>
<accession>A0A9X1VRU5</accession>
<dbReference type="Pfam" id="PF00534">
    <property type="entry name" value="Glycos_transf_1"/>
    <property type="match status" value="1"/>
</dbReference>
<organism evidence="10 11">
    <name type="scientific">Variovorax terrae</name>
    <dbReference type="NCBI Taxonomy" id="2923278"/>
    <lineage>
        <taxon>Bacteria</taxon>
        <taxon>Pseudomonadati</taxon>
        <taxon>Pseudomonadota</taxon>
        <taxon>Betaproteobacteria</taxon>
        <taxon>Burkholderiales</taxon>
        <taxon>Comamonadaceae</taxon>
        <taxon>Variovorax</taxon>
    </lineage>
</organism>
<feature type="domain" description="Glycosyl transferase family 1" evidence="8">
    <location>
        <begin position="286"/>
        <end position="440"/>
    </location>
</feature>
<dbReference type="Gene3D" id="3.40.50.2000">
    <property type="entry name" value="Glycogen Phosphorylase B"/>
    <property type="match status" value="2"/>
</dbReference>
<dbReference type="PANTHER" id="PTHR45947">
    <property type="entry name" value="SULFOQUINOVOSYL TRANSFERASE SQD2"/>
    <property type="match status" value="1"/>
</dbReference>
<keyword evidence="10" id="KW-0328">Glycosyltransferase</keyword>
<dbReference type="InterPro" id="IPR014710">
    <property type="entry name" value="RmlC-like_jellyroll"/>
</dbReference>
<dbReference type="InterPro" id="IPR028098">
    <property type="entry name" value="Glyco_trans_4-like_N"/>
</dbReference>
<evidence type="ECO:0000313" key="10">
    <source>
        <dbReference type="EMBL" id="MCJ0761859.1"/>
    </source>
</evidence>
<feature type="domain" description="Glycosyltransferase subfamily 4-like N-terminal" evidence="9">
    <location>
        <begin position="95"/>
        <end position="256"/>
    </location>
</feature>
<evidence type="ECO:0000256" key="4">
    <source>
        <dbReference type="ARBA" id="ARBA00019595"/>
    </source>
</evidence>
<protein>
    <recommendedName>
        <fullName evidence="4">dTDP-4-dehydrorhamnose 3,5-epimerase</fullName>
        <ecNumber evidence="3">5.1.3.13</ecNumber>
    </recommendedName>
    <alternativeName>
        <fullName evidence="6">Thymidine diphospho-4-keto-rhamnose 3,5-epimerase</fullName>
    </alternativeName>
    <alternativeName>
        <fullName evidence="5">dTDP-4-keto-6-deoxyglucose 3,5-epimerase</fullName>
    </alternativeName>
    <alternativeName>
        <fullName evidence="7">dTDP-6-deoxy-D-xylo-4-hexulose 3,5-epimerase</fullName>
    </alternativeName>
</protein>
<evidence type="ECO:0000256" key="6">
    <source>
        <dbReference type="ARBA" id="ARBA00031424"/>
    </source>
</evidence>
<sequence>MKVTTVDIPGSLLLEPCVFGDARGFFTESFNRRVFSEATGANPVFVQDNHPRSQQNEPCGMDYQVAQTQGKAIREVRGRPLRVLEFGRFWNDQHGGVERHVSELCTGLAAQGFDIVNLVASENLKRGDKVEHGFRVVQAPSFGKLFSTAMSPALLLKAAKLHRETPFDLFHLHFPDPLTHAASLMLPASVPRVITWHSDIVKQKRLFKLYGPFLRREVLRSQAVVAATQAHFDSSTQIPAALPASKRHVIPYGMDYAKLALDERTSRLRDELRAMAGMADVGGAPRKIVFALGRHVYYKGFDVLLKAMKHCDAFLILGGDGPMRPELHALAESLDLRNRVYFSGRIAEEDLAAYFNACDVFCLSSVTQIEAFGLVQLEAMACGKPVVCTRLGTGVNVVNVEGVTGLAVEPGDAAALGECLEGLLCNDGLRERLGAQARSWARDEYSLDAMVRRHIALYEDIGDSARPHR</sequence>
<evidence type="ECO:0000256" key="3">
    <source>
        <dbReference type="ARBA" id="ARBA00012098"/>
    </source>
</evidence>
<dbReference type="EC" id="5.1.3.13" evidence="3"/>
<dbReference type="PANTHER" id="PTHR45947:SF3">
    <property type="entry name" value="SULFOQUINOVOSYL TRANSFERASE SQD2"/>
    <property type="match status" value="1"/>
</dbReference>
<evidence type="ECO:0000313" key="11">
    <source>
        <dbReference type="Proteomes" id="UP001139447"/>
    </source>
</evidence>
<reference evidence="10" key="1">
    <citation type="submission" date="2022-03" db="EMBL/GenBank/DDBJ databases">
        <authorList>
            <person name="Woo C.Y."/>
        </authorList>
    </citation>
    <scope>NUCLEOTIDE SEQUENCE</scope>
    <source>
        <strain evidence="10">CYS-02</strain>
    </source>
</reference>
<evidence type="ECO:0000256" key="5">
    <source>
        <dbReference type="ARBA" id="ARBA00029758"/>
    </source>
</evidence>
<evidence type="ECO:0000259" key="9">
    <source>
        <dbReference type="Pfam" id="PF13439"/>
    </source>
</evidence>
<evidence type="ECO:0000256" key="7">
    <source>
        <dbReference type="ARBA" id="ARBA00033311"/>
    </source>
</evidence>
<dbReference type="RefSeq" id="WP_243303513.1">
    <property type="nucleotide sequence ID" value="NZ_JALGBI010000001.1"/>
</dbReference>
<keyword evidence="10" id="KW-0808">Transferase</keyword>
<keyword evidence="11" id="KW-1185">Reference proteome</keyword>